<dbReference type="Proteomes" id="UP000198854">
    <property type="component" value="Unassembled WGS sequence"/>
</dbReference>
<organism evidence="1 2">
    <name type="scientific">Vibrio xiamenensis</name>
    <dbReference type="NCBI Taxonomy" id="861298"/>
    <lineage>
        <taxon>Bacteria</taxon>
        <taxon>Pseudomonadati</taxon>
        <taxon>Pseudomonadota</taxon>
        <taxon>Gammaproteobacteria</taxon>
        <taxon>Vibrionales</taxon>
        <taxon>Vibrionaceae</taxon>
        <taxon>Vibrio</taxon>
    </lineage>
</organism>
<reference evidence="1 2" key="1">
    <citation type="submission" date="2016-10" db="EMBL/GenBank/DDBJ databases">
        <authorList>
            <person name="de Groot N.N."/>
        </authorList>
    </citation>
    <scope>NUCLEOTIDE SEQUENCE [LARGE SCALE GENOMIC DNA]</scope>
    <source>
        <strain evidence="1 2">CGMCC 1.10228</strain>
    </source>
</reference>
<protein>
    <submittedName>
        <fullName evidence="1">Uncharacterized protein</fullName>
    </submittedName>
</protein>
<dbReference type="AlphaFoldDB" id="A0A1G8A5X4"/>
<keyword evidence="2" id="KW-1185">Reference proteome</keyword>
<proteinExistence type="predicted"/>
<accession>A0A1G8A5X4</accession>
<name>A0A1G8A5X4_9VIBR</name>
<gene>
    <name evidence="1" type="ORF">SAMN04488136_109137</name>
</gene>
<dbReference type="EMBL" id="FNDD01000009">
    <property type="protein sequence ID" value="SDH15780.1"/>
    <property type="molecule type" value="Genomic_DNA"/>
</dbReference>
<evidence type="ECO:0000313" key="1">
    <source>
        <dbReference type="EMBL" id="SDH15780.1"/>
    </source>
</evidence>
<dbReference type="STRING" id="861298.SAMN04488136_109137"/>
<dbReference type="RefSeq" id="WP_093272811.1">
    <property type="nucleotide sequence ID" value="NZ_FNDD01000009.1"/>
</dbReference>
<sequence length="67" mass="7228">MKWFLLSLSHLIIFGLGFVVGIIAYPTIIQAESTMIRSEQISTHIPTQKNSPAVINSAIADDSAPSS</sequence>
<evidence type="ECO:0000313" key="2">
    <source>
        <dbReference type="Proteomes" id="UP000198854"/>
    </source>
</evidence>